<dbReference type="EMBL" id="CP098502">
    <property type="protein sequence ID" value="UTI64007.1"/>
    <property type="molecule type" value="Genomic_DNA"/>
</dbReference>
<dbReference type="Proteomes" id="UP001056035">
    <property type="component" value="Chromosome"/>
</dbReference>
<evidence type="ECO:0000259" key="1">
    <source>
        <dbReference type="Pfam" id="PF13490"/>
    </source>
</evidence>
<keyword evidence="3" id="KW-1185">Reference proteome</keyword>
<sequence>MKRPRRQDDHAWSQLHLSHATEGDLSRRQRRRFDGHLARCPQCRRGLQSLEALVRALTRLHDAPAPGVREDIYIHLRDRILNAPPPPGLSG</sequence>
<gene>
    <name evidence="2" type="ORF">NBH00_22040</name>
</gene>
<protein>
    <submittedName>
        <fullName evidence="2">Zf-HC2 domain-containing protein</fullName>
    </submittedName>
</protein>
<organism evidence="2 3">
    <name type="scientific">Paraconexibacter antarcticus</name>
    <dbReference type="NCBI Taxonomy" id="2949664"/>
    <lineage>
        <taxon>Bacteria</taxon>
        <taxon>Bacillati</taxon>
        <taxon>Actinomycetota</taxon>
        <taxon>Thermoleophilia</taxon>
        <taxon>Solirubrobacterales</taxon>
        <taxon>Paraconexibacteraceae</taxon>
        <taxon>Paraconexibacter</taxon>
    </lineage>
</organism>
<dbReference type="RefSeq" id="WP_254570721.1">
    <property type="nucleotide sequence ID" value="NZ_CP098502.1"/>
</dbReference>
<evidence type="ECO:0000313" key="2">
    <source>
        <dbReference type="EMBL" id="UTI64007.1"/>
    </source>
</evidence>
<feature type="domain" description="Putative zinc-finger" evidence="1">
    <location>
        <begin position="15"/>
        <end position="44"/>
    </location>
</feature>
<dbReference type="Pfam" id="PF13490">
    <property type="entry name" value="zf-HC2"/>
    <property type="match status" value="1"/>
</dbReference>
<reference evidence="2 3" key="1">
    <citation type="submission" date="2022-06" db="EMBL/GenBank/DDBJ databases">
        <title>Paraconexibacter antarcticus.</title>
        <authorList>
            <person name="Kim C.S."/>
        </authorList>
    </citation>
    <scope>NUCLEOTIDE SEQUENCE [LARGE SCALE GENOMIC DNA]</scope>
    <source>
        <strain evidence="2 3">02-257</strain>
    </source>
</reference>
<evidence type="ECO:0000313" key="3">
    <source>
        <dbReference type="Proteomes" id="UP001056035"/>
    </source>
</evidence>
<dbReference type="InterPro" id="IPR027383">
    <property type="entry name" value="Znf_put"/>
</dbReference>
<accession>A0ABY5DT63</accession>
<dbReference type="InterPro" id="IPR041916">
    <property type="entry name" value="Anti_sigma_zinc_sf"/>
</dbReference>
<proteinExistence type="predicted"/>
<name>A0ABY5DT63_9ACTN</name>
<dbReference type="Gene3D" id="1.10.10.1320">
    <property type="entry name" value="Anti-sigma factor, zinc-finger domain"/>
    <property type="match status" value="1"/>
</dbReference>